<name>J9BQP5_9ZZZZ</name>
<feature type="non-terminal residue" evidence="1">
    <location>
        <position position="27"/>
    </location>
</feature>
<sequence>MSFIEEGVMQIGQLGTEEVASLFVPYG</sequence>
<gene>
    <name evidence="1" type="ORF">EVA_21976</name>
</gene>
<reference evidence="1" key="1">
    <citation type="journal article" date="2012" name="PLoS ONE">
        <title>Gene sets for utilization of primary and secondary nutrition supplies in the distal gut of endangered iberian lynx.</title>
        <authorList>
            <person name="Alcaide M."/>
            <person name="Messina E."/>
            <person name="Richter M."/>
            <person name="Bargiela R."/>
            <person name="Peplies J."/>
            <person name="Huws S.A."/>
            <person name="Newbold C.J."/>
            <person name="Golyshin P.N."/>
            <person name="Simon M.A."/>
            <person name="Lopez G."/>
            <person name="Yakimov M.M."/>
            <person name="Ferrer M."/>
        </authorList>
    </citation>
    <scope>NUCLEOTIDE SEQUENCE</scope>
</reference>
<dbReference type="EMBL" id="AMCI01009170">
    <property type="protein sequence ID" value="EJW89915.1"/>
    <property type="molecule type" value="Genomic_DNA"/>
</dbReference>
<protein>
    <submittedName>
        <fullName evidence="1">Uncharacterized protein</fullName>
    </submittedName>
</protein>
<dbReference type="AlphaFoldDB" id="J9BQP5"/>
<proteinExistence type="predicted"/>
<accession>J9BQP5</accession>
<comment type="caution">
    <text evidence="1">The sequence shown here is derived from an EMBL/GenBank/DDBJ whole genome shotgun (WGS) entry which is preliminary data.</text>
</comment>
<organism evidence="1">
    <name type="scientific">gut metagenome</name>
    <dbReference type="NCBI Taxonomy" id="749906"/>
    <lineage>
        <taxon>unclassified sequences</taxon>
        <taxon>metagenomes</taxon>
        <taxon>organismal metagenomes</taxon>
    </lineage>
</organism>
<evidence type="ECO:0000313" key="1">
    <source>
        <dbReference type="EMBL" id="EJW89915.1"/>
    </source>
</evidence>